<feature type="transmembrane region" description="Helical" evidence="8">
    <location>
        <begin position="171"/>
        <end position="189"/>
    </location>
</feature>
<dbReference type="GO" id="GO:0016763">
    <property type="term" value="F:pentosyltransferase activity"/>
    <property type="evidence" value="ECO:0007669"/>
    <property type="project" value="TreeGrafter"/>
</dbReference>
<evidence type="ECO:0000256" key="2">
    <source>
        <dbReference type="ARBA" id="ARBA00022475"/>
    </source>
</evidence>
<feature type="transmembrane region" description="Helical" evidence="8">
    <location>
        <begin position="438"/>
        <end position="455"/>
    </location>
</feature>
<feature type="transmembrane region" description="Helical" evidence="8">
    <location>
        <begin position="379"/>
        <end position="399"/>
    </location>
</feature>
<comment type="caution">
    <text evidence="10">The sequence shown here is derived from an EMBL/GenBank/DDBJ whole genome shotgun (WGS) entry which is preliminary data.</text>
</comment>
<feature type="domain" description="Glycosyltransferase RgtA/B/C/D-like" evidence="9">
    <location>
        <begin position="92"/>
        <end position="256"/>
    </location>
</feature>
<sequence length="596" mass="67885">MSLSPHRRTSVFILAGILLLAFILRIYRLDTYGIWFDEKATLLITQGVVHEGANQHDVFDKKDSPYFTPQEFWKPKTIADYNEAIARGDIGHSPAYYVILWIWLKLFGLSDFSIRFPSVIFSTLTVLLLYFFVKRHFRQDPEVANRLALISAFIAAIEPLFIAQSHIARNYSMTFFLTLLSTHVFLVIIEKEKKRKVPLRLYVGYGALVTVSILSHYLTITVFLCHGLYTLLYVRKWPMWYKFGASFAVAIGLVALWLTYGGGQTTFFTLNHQAQFYRHIALTNPLNSTFGIVLPATVPNVFWRSLPVWSDLVLFTNGLASAAVGYRNVAVALLIGVLSVALIHRYRNQRQPPQWIKLALPALFLAGAIYYTANPLQHLVLSATLPFFYLLGAALLEDFRPNDRPLLVFLVLLSLVPTLFLLLMAFRSGHTYGITQRYSGFSFPYVIILVAILILKLSTQKLWLSLPLAAILLIQSGLIVQLLQRIYNDTAPKYTSFAIPRIANPFWASAKKIEALYAPGDTVLYPSLKRHEYSDIDKSGRPYAIIEAQLVNLYLPKDATYYQRIDPNEPDKIVLVKGRTGQKITIFDLEGMKYRY</sequence>
<dbReference type="OrthoDB" id="1467253at2"/>
<dbReference type="RefSeq" id="WP_124904547.1">
    <property type="nucleotide sequence ID" value="NZ_RQJP01000001.1"/>
</dbReference>
<accession>A0A3P1CWT5</accession>
<gene>
    <name evidence="10" type="ORF">EHT87_05250</name>
</gene>
<name>A0A3P1CWT5_9BACT</name>
<dbReference type="Proteomes" id="UP000274271">
    <property type="component" value="Unassembled WGS sequence"/>
</dbReference>
<dbReference type="GO" id="GO:0005886">
    <property type="term" value="C:plasma membrane"/>
    <property type="evidence" value="ECO:0007669"/>
    <property type="project" value="UniProtKB-SubCell"/>
</dbReference>
<keyword evidence="11" id="KW-1185">Reference proteome</keyword>
<feature type="transmembrane region" description="Helical" evidence="8">
    <location>
        <begin position="355"/>
        <end position="373"/>
    </location>
</feature>
<keyword evidence="6 8" id="KW-1133">Transmembrane helix</keyword>
<reference evidence="10 11" key="1">
    <citation type="submission" date="2018-11" db="EMBL/GenBank/DDBJ databases">
        <authorList>
            <person name="Zhou Z."/>
            <person name="Wang G."/>
        </authorList>
    </citation>
    <scope>NUCLEOTIDE SEQUENCE [LARGE SCALE GENOMIC DNA]</scope>
    <source>
        <strain evidence="10 11">KCTC42998</strain>
    </source>
</reference>
<evidence type="ECO:0000256" key="3">
    <source>
        <dbReference type="ARBA" id="ARBA00022676"/>
    </source>
</evidence>
<feature type="transmembrane region" description="Helical" evidence="8">
    <location>
        <begin position="201"/>
        <end position="234"/>
    </location>
</feature>
<evidence type="ECO:0000256" key="5">
    <source>
        <dbReference type="ARBA" id="ARBA00022692"/>
    </source>
</evidence>
<proteinExistence type="predicted"/>
<feature type="transmembrane region" description="Helical" evidence="8">
    <location>
        <begin position="462"/>
        <end position="483"/>
    </location>
</feature>
<evidence type="ECO:0000259" key="9">
    <source>
        <dbReference type="Pfam" id="PF13231"/>
    </source>
</evidence>
<feature type="transmembrane region" description="Helical" evidence="8">
    <location>
        <begin position="9"/>
        <end position="27"/>
    </location>
</feature>
<keyword evidence="2" id="KW-1003">Cell membrane</keyword>
<keyword evidence="3" id="KW-0328">Glycosyltransferase</keyword>
<feature type="transmembrane region" description="Helical" evidence="8">
    <location>
        <begin position="281"/>
        <end position="303"/>
    </location>
</feature>
<dbReference type="PANTHER" id="PTHR33908">
    <property type="entry name" value="MANNOSYLTRANSFERASE YKCB-RELATED"/>
    <property type="match status" value="1"/>
</dbReference>
<dbReference type="AlphaFoldDB" id="A0A3P1CWT5"/>
<dbReference type="GO" id="GO:0009103">
    <property type="term" value="P:lipopolysaccharide biosynthetic process"/>
    <property type="evidence" value="ECO:0007669"/>
    <property type="project" value="UniProtKB-ARBA"/>
</dbReference>
<feature type="transmembrane region" description="Helical" evidence="8">
    <location>
        <begin position="240"/>
        <end position="260"/>
    </location>
</feature>
<evidence type="ECO:0000256" key="1">
    <source>
        <dbReference type="ARBA" id="ARBA00004651"/>
    </source>
</evidence>
<dbReference type="Pfam" id="PF13231">
    <property type="entry name" value="PMT_2"/>
    <property type="match status" value="1"/>
</dbReference>
<keyword evidence="4" id="KW-0808">Transferase</keyword>
<feature type="transmembrane region" description="Helical" evidence="8">
    <location>
        <begin position="323"/>
        <end position="343"/>
    </location>
</feature>
<keyword evidence="7 8" id="KW-0472">Membrane</keyword>
<protein>
    <recommendedName>
        <fullName evidence="9">Glycosyltransferase RgtA/B/C/D-like domain-containing protein</fullName>
    </recommendedName>
</protein>
<evidence type="ECO:0000256" key="4">
    <source>
        <dbReference type="ARBA" id="ARBA00022679"/>
    </source>
</evidence>
<comment type="subcellular location">
    <subcellularLocation>
        <location evidence="1">Cell membrane</location>
        <topology evidence="1">Multi-pass membrane protein</topology>
    </subcellularLocation>
</comment>
<organism evidence="10 11">
    <name type="scientific">Larkinella knui</name>
    <dbReference type="NCBI Taxonomy" id="2025310"/>
    <lineage>
        <taxon>Bacteria</taxon>
        <taxon>Pseudomonadati</taxon>
        <taxon>Bacteroidota</taxon>
        <taxon>Cytophagia</taxon>
        <taxon>Cytophagales</taxon>
        <taxon>Spirosomataceae</taxon>
        <taxon>Larkinella</taxon>
    </lineage>
</organism>
<dbReference type="InterPro" id="IPR050297">
    <property type="entry name" value="LipidA_mod_glycosyltrf_83"/>
</dbReference>
<evidence type="ECO:0000313" key="10">
    <source>
        <dbReference type="EMBL" id="RRB17689.1"/>
    </source>
</evidence>
<dbReference type="InterPro" id="IPR038731">
    <property type="entry name" value="RgtA/B/C-like"/>
</dbReference>
<dbReference type="PANTHER" id="PTHR33908:SF11">
    <property type="entry name" value="MEMBRANE PROTEIN"/>
    <property type="match status" value="1"/>
</dbReference>
<evidence type="ECO:0000256" key="7">
    <source>
        <dbReference type="ARBA" id="ARBA00023136"/>
    </source>
</evidence>
<feature type="transmembrane region" description="Helical" evidence="8">
    <location>
        <begin position="406"/>
        <end position="426"/>
    </location>
</feature>
<evidence type="ECO:0000256" key="8">
    <source>
        <dbReference type="SAM" id="Phobius"/>
    </source>
</evidence>
<keyword evidence="5 8" id="KW-0812">Transmembrane</keyword>
<feature type="transmembrane region" description="Helical" evidence="8">
    <location>
        <begin position="145"/>
        <end position="165"/>
    </location>
</feature>
<evidence type="ECO:0000256" key="6">
    <source>
        <dbReference type="ARBA" id="ARBA00022989"/>
    </source>
</evidence>
<dbReference type="EMBL" id="RQJP01000001">
    <property type="protein sequence ID" value="RRB17689.1"/>
    <property type="molecule type" value="Genomic_DNA"/>
</dbReference>
<feature type="transmembrane region" description="Helical" evidence="8">
    <location>
        <begin position="114"/>
        <end position="133"/>
    </location>
</feature>
<evidence type="ECO:0000313" key="11">
    <source>
        <dbReference type="Proteomes" id="UP000274271"/>
    </source>
</evidence>